<feature type="transmembrane region" description="Helical" evidence="1">
    <location>
        <begin position="228"/>
        <end position="249"/>
    </location>
</feature>
<dbReference type="InterPro" id="IPR007349">
    <property type="entry name" value="DUF418"/>
</dbReference>
<feature type="transmembrane region" description="Helical" evidence="1">
    <location>
        <begin position="144"/>
        <end position="164"/>
    </location>
</feature>
<organism evidence="3 4">
    <name type="scientific">Actinokineospora guangxiensis</name>
    <dbReference type="NCBI Taxonomy" id="1490288"/>
    <lineage>
        <taxon>Bacteria</taxon>
        <taxon>Bacillati</taxon>
        <taxon>Actinomycetota</taxon>
        <taxon>Actinomycetes</taxon>
        <taxon>Pseudonocardiales</taxon>
        <taxon>Pseudonocardiaceae</taxon>
        <taxon>Actinokineospora</taxon>
    </lineage>
</organism>
<feature type="transmembrane region" description="Helical" evidence="1">
    <location>
        <begin position="311"/>
        <end position="329"/>
    </location>
</feature>
<proteinExistence type="predicted"/>
<gene>
    <name evidence="3" type="ORF">ACFPM7_10105</name>
</gene>
<sequence length="378" mass="39964">MTTVSTRPRQLAPDLARGGLLAMIAVANAALYLYGRPYGVRQHIAETGLLDRVVSLVQVTLVDSRAYPMFAALFAYGIAASLRRRVDAGVDQREARRSVRRRNAWLIAFGFVHAMLLFPGDILGLYGALGFAVLGFTRLRDRTLLALAVGWLVVVGVLQGFSYSPPPSTQRTFMLSLVEADPLRALAGHPVDWLLSPFGLVGVLSAMLVGVWAARRDVFADLEAHRDLLVRVAVAGIGIAVLGGLPAGLAVGEFWTPDGLGARWTVSGVHAVTGVAGGLGYAALVGLLAARIGQRRGPVVRAIAACGERSLSCYLFQSVAFVILLKPYTLGLGGVLGSAATAGLALAVWLVSVLLADALARAGRPGPAEALMRRLTRR</sequence>
<dbReference type="RefSeq" id="WP_378246270.1">
    <property type="nucleotide sequence ID" value="NZ_JBHSKF010000003.1"/>
</dbReference>
<evidence type="ECO:0000259" key="2">
    <source>
        <dbReference type="Pfam" id="PF04235"/>
    </source>
</evidence>
<feature type="domain" description="DUF418" evidence="2">
    <location>
        <begin position="213"/>
        <end position="377"/>
    </location>
</feature>
<reference evidence="4" key="1">
    <citation type="journal article" date="2019" name="Int. J. Syst. Evol. Microbiol.">
        <title>The Global Catalogue of Microorganisms (GCM) 10K type strain sequencing project: providing services to taxonomists for standard genome sequencing and annotation.</title>
        <authorList>
            <consortium name="The Broad Institute Genomics Platform"/>
            <consortium name="The Broad Institute Genome Sequencing Center for Infectious Disease"/>
            <person name="Wu L."/>
            <person name="Ma J."/>
        </authorList>
    </citation>
    <scope>NUCLEOTIDE SEQUENCE [LARGE SCALE GENOMIC DNA]</scope>
    <source>
        <strain evidence="4">CCUG 59778</strain>
    </source>
</reference>
<dbReference type="PANTHER" id="PTHR30590:SF2">
    <property type="entry name" value="INNER MEMBRANE PROTEIN"/>
    <property type="match status" value="1"/>
</dbReference>
<dbReference type="InterPro" id="IPR052529">
    <property type="entry name" value="Bact_Transport_Assoc"/>
</dbReference>
<comment type="caution">
    <text evidence="3">The sequence shown here is derived from an EMBL/GenBank/DDBJ whole genome shotgun (WGS) entry which is preliminary data.</text>
</comment>
<dbReference type="EMBL" id="JBHSKF010000003">
    <property type="protein sequence ID" value="MFC5287403.1"/>
    <property type="molecule type" value="Genomic_DNA"/>
</dbReference>
<dbReference type="PANTHER" id="PTHR30590">
    <property type="entry name" value="INNER MEMBRANE PROTEIN"/>
    <property type="match status" value="1"/>
</dbReference>
<keyword evidence="1" id="KW-1133">Transmembrane helix</keyword>
<evidence type="ECO:0000313" key="4">
    <source>
        <dbReference type="Proteomes" id="UP001596157"/>
    </source>
</evidence>
<dbReference type="Pfam" id="PF04235">
    <property type="entry name" value="DUF418"/>
    <property type="match status" value="1"/>
</dbReference>
<keyword evidence="1" id="KW-0472">Membrane</keyword>
<keyword evidence="1" id="KW-0812">Transmembrane</keyword>
<dbReference type="Proteomes" id="UP001596157">
    <property type="component" value="Unassembled WGS sequence"/>
</dbReference>
<feature type="transmembrane region" description="Helical" evidence="1">
    <location>
        <begin position="15"/>
        <end position="34"/>
    </location>
</feature>
<keyword evidence="4" id="KW-1185">Reference proteome</keyword>
<protein>
    <submittedName>
        <fullName evidence="3">DUF418 domain-containing protein</fullName>
    </submittedName>
</protein>
<feature type="transmembrane region" description="Helical" evidence="1">
    <location>
        <begin position="335"/>
        <end position="356"/>
    </location>
</feature>
<evidence type="ECO:0000313" key="3">
    <source>
        <dbReference type="EMBL" id="MFC5287403.1"/>
    </source>
</evidence>
<feature type="transmembrane region" description="Helical" evidence="1">
    <location>
        <begin position="104"/>
        <end position="137"/>
    </location>
</feature>
<name>A0ABW0EM03_9PSEU</name>
<accession>A0ABW0EM03</accession>
<feature type="transmembrane region" description="Helical" evidence="1">
    <location>
        <begin position="269"/>
        <end position="290"/>
    </location>
</feature>
<evidence type="ECO:0000256" key="1">
    <source>
        <dbReference type="SAM" id="Phobius"/>
    </source>
</evidence>
<feature type="transmembrane region" description="Helical" evidence="1">
    <location>
        <begin position="193"/>
        <end position="214"/>
    </location>
</feature>